<dbReference type="EMBL" id="JADCNM010000001">
    <property type="protein sequence ID" value="KAG0500038.1"/>
    <property type="molecule type" value="Genomic_DNA"/>
</dbReference>
<sequence length="118" mass="13479">MDTMLNREELGMVEEMALNLANMSNHDDILKNGDNVSCKLSFIMSLLGCVVTHDFNLWSIPVKDSPLNCFVYIDISVSIWQENLIKERHHVLIFSQTRKMLNLVQVCSNPCAGFEVFN</sequence>
<dbReference type="AlphaFoldDB" id="A0A835RZZ6"/>
<organism evidence="1 2">
    <name type="scientific">Vanilla planifolia</name>
    <name type="common">Vanilla</name>
    <dbReference type="NCBI Taxonomy" id="51239"/>
    <lineage>
        <taxon>Eukaryota</taxon>
        <taxon>Viridiplantae</taxon>
        <taxon>Streptophyta</taxon>
        <taxon>Embryophyta</taxon>
        <taxon>Tracheophyta</taxon>
        <taxon>Spermatophyta</taxon>
        <taxon>Magnoliopsida</taxon>
        <taxon>Liliopsida</taxon>
        <taxon>Asparagales</taxon>
        <taxon>Orchidaceae</taxon>
        <taxon>Vanilloideae</taxon>
        <taxon>Vanilleae</taxon>
        <taxon>Vanilla</taxon>
    </lineage>
</organism>
<evidence type="ECO:0000313" key="2">
    <source>
        <dbReference type="Proteomes" id="UP000639772"/>
    </source>
</evidence>
<evidence type="ECO:0000313" key="1">
    <source>
        <dbReference type="EMBL" id="KAG0500038.1"/>
    </source>
</evidence>
<comment type="caution">
    <text evidence="1">The sequence shown here is derived from an EMBL/GenBank/DDBJ whole genome shotgun (WGS) entry which is preliminary data.</text>
</comment>
<dbReference type="Proteomes" id="UP000639772">
    <property type="component" value="Chromosome 1"/>
</dbReference>
<dbReference type="OrthoDB" id="1734454at2759"/>
<name>A0A835RZZ6_VANPL</name>
<reference evidence="1 2" key="1">
    <citation type="journal article" date="2020" name="Nat. Food">
        <title>A phased Vanilla planifolia genome enables genetic improvement of flavour and production.</title>
        <authorList>
            <person name="Hasing T."/>
            <person name="Tang H."/>
            <person name="Brym M."/>
            <person name="Khazi F."/>
            <person name="Huang T."/>
            <person name="Chambers A.H."/>
        </authorList>
    </citation>
    <scope>NUCLEOTIDE SEQUENCE [LARGE SCALE GENOMIC DNA]</scope>
    <source>
        <tissue evidence="1">Leaf</tissue>
    </source>
</reference>
<accession>A0A835RZZ6</accession>
<protein>
    <submittedName>
        <fullName evidence="1">Uncharacterized protein</fullName>
    </submittedName>
</protein>
<proteinExistence type="predicted"/>
<gene>
    <name evidence="1" type="ORF">HPP92_000110</name>
</gene>